<dbReference type="Pfam" id="PF00300">
    <property type="entry name" value="His_Phos_1"/>
    <property type="match status" value="1"/>
</dbReference>
<evidence type="ECO:0000313" key="2">
    <source>
        <dbReference type="EMBL" id="ODO05979.1"/>
    </source>
</evidence>
<dbReference type="AlphaFoldDB" id="A0A1E3JYU3"/>
<feature type="region of interest" description="Disordered" evidence="1">
    <location>
        <begin position="239"/>
        <end position="272"/>
    </location>
</feature>
<feature type="compositionally biased region" description="Basic and acidic residues" evidence="1">
    <location>
        <begin position="342"/>
        <end position="363"/>
    </location>
</feature>
<organism evidence="2 3">
    <name type="scientific">Cryptococcus amylolentus CBS 6273</name>
    <dbReference type="NCBI Taxonomy" id="1296118"/>
    <lineage>
        <taxon>Eukaryota</taxon>
        <taxon>Fungi</taxon>
        <taxon>Dikarya</taxon>
        <taxon>Basidiomycota</taxon>
        <taxon>Agaricomycotina</taxon>
        <taxon>Tremellomycetes</taxon>
        <taxon>Tremellales</taxon>
        <taxon>Cryptococcaceae</taxon>
        <taxon>Cryptococcus</taxon>
    </lineage>
</organism>
<dbReference type="InterPro" id="IPR051710">
    <property type="entry name" value="Phosphatase_SH3-domain"/>
</dbReference>
<proteinExistence type="predicted"/>
<dbReference type="CDD" id="cd07067">
    <property type="entry name" value="HP_PGM_like"/>
    <property type="match status" value="1"/>
</dbReference>
<evidence type="ECO:0000256" key="1">
    <source>
        <dbReference type="SAM" id="MobiDB-lite"/>
    </source>
</evidence>
<dbReference type="Proteomes" id="UP000095149">
    <property type="component" value="Unassembled WGS sequence"/>
</dbReference>
<feature type="compositionally biased region" description="Gly residues" evidence="1">
    <location>
        <begin position="330"/>
        <end position="340"/>
    </location>
</feature>
<evidence type="ECO:0000313" key="3">
    <source>
        <dbReference type="Proteomes" id="UP000095149"/>
    </source>
</evidence>
<dbReference type="EMBL" id="MEKH01000007">
    <property type="protein sequence ID" value="ODO05979.1"/>
    <property type="molecule type" value="Genomic_DNA"/>
</dbReference>
<evidence type="ECO:0008006" key="4">
    <source>
        <dbReference type="Google" id="ProtNLM"/>
    </source>
</evidence>
<comment type="caution">
    <text evidence="2">The sequence shown here is derived from an EMBL/GenBank/DDBJ whole genome shotgun (WGS) entry which is preliminary data.</text>
</comment>
<dbReference type="OrthoDB" id="414418at2759"/>
<feature type="compositionally biased region" description="Basic residues" evidence="1">
    <location>
        <begin position="111"/>
        <end position="120"/>
    </location>
</feature>
<dbReference type="PANTHER" id="PTHR16469:SF51">
    <property type="entry name" value="TRANSCRIPTION FACTOR TAU 55 KDA SUBUNIT"/>
    <property type="match status" value="1"/>
</dbReference>
<dbReference type="InterPro" id="IPR029033">
    <property type="entry name" value="His_PPase_superfam"/>
</dbReference>
<protein>
    <recommendedName>
        <fullName evidence="4">Transcription factor TFIIIC triple barrel domain-containing protein</fullName>
    </recommendedName>
</protein>
<dbReference type="SUPFAM" id="SSF53254">
    <property type="entry name" value="Phosphoglycerate mutase-like"/>
    <property type="match status" value="1"/>
</dbReference>
<dbReference type="InterPro" id="IPR013078">
    <property type="entry name" value="His_Pase_superF_clade-1"/>
</dbReference>
<feature type="region of interest" description="Disordered" evidence="1">
    <location>
        <begin position="96"/>
        <end position="120"/>
    </location>
</feature>
<dbReference type="SMART" id="SM00855">
    <property type="entry name" value="PGAM"/>
    <property type="match status" value="1"/>
</dbReference>
<feature type="region of interest" description="Disordered" evidence="1">
    <location>
        <begin position="329"/>
        <end position="363"/>
    </location>
</feature>
<reference evidence="2 3" key="1">
    <citation type="submission" date="2016-06" db="EMBL/GenBank/DDBJ databases">
        <title>Evolution of pathogenesis and genome organization in the Tremellales.</title>
        <authorList>
            <person name="Cuomo C."/>
            <person name="Litvintseva A."/>
            <person name="Heitman J."/>
            <person name="Chen Y."/>
            <person name="Sun S."/>
            <person name="Springer D."/>
            <person name="Dromer F."/>
            <person name="Young S."/>
            <person name="Zeng Q."/>
            <person name="Chapman S."/>
            <person name="Gujja S."/>
            <person name="Saif S."/>
            <person name="Birren B."/>
        </authorList>
    </citation>
    <scope>NUCLEOTIDE SEQUENCE [LARGE SCALE GENOMIC DNA]</scope>
    <source>
        <strain evidence="2 3">CBS 6273</strain>
    </source>
</reference>
<sequence>MLEYIYVCRHGFRSNWVDPAIKTGPTGMNRDPPLAAHGLHQSAHLASYLSSPSQTAPYPTPEIVFSSPFYRCVQTALPTAQALGLVLGEGEDGWEYDEPLEQEGQGDGKKGKGKRRSKKGLHLEHGLSEWYSPVYPSTGLHPRPGPPSSLIPHFPPGSINPAYSSTYYPSRKGESLKELHERMEGFLNAWVGRVEGEYPEVRCVVVFMHAASLIAFGRALTGDRGMEIVAGCASTSLYQRKRPPLPSPSPLTTHLPTPTTPSHPSPSKTKLPPCGTSQYTLLLSGHTFYLPSGLERDWSFADVVLKPDGEVVQDNGDGEAHEGEVWEEGLAGGGGGGGMGRWVREGEEKGRGDVGVGERRARM</sequence>
<name>A0A1E3JYU3_9TREE</name>
<gene>
    <name evidence="2" type="ORF">I350_05040</name>
</gene>
<dbReference type="PANTHER" id="PTHR16469">
    <property type="entry name" value="UBIQUITIN-ASSOCIATED AND SH3 DOMAIN-CONTAINING BA-RELATED"/>
    <property type="match status" value="1"/>
</dbReference>
<dbReference type="Gene3D" id="3.40.50.1240">
    <property type="entry name" value="Phosphoglycerate mutase-like"/>
    <property type="match status" value="1"/>
</dbReference>
<accession>A0A1E3JYU3</accession>